<keyword evidence="8" id="KW-1185">Reference proteome</keyword>
<accession>B6FY37</accession>
<comment type="caution">
    <text evidence="7">The sequence shown here is derived from an EMBL/GenBank/DDBJ whole genome shotgun (WGS) entry which is preliminary data.</text>
</comment>
<feature type="domain" description="D-isomer specific 2-hydroxyacid dehydrogenase NAD-binding" evidence="6">
    <location>
        <begin position="103"/>
        <end position="273"/>
    </location>
</feature>
<dbReference type="Gene3D" id="3.40.50.720">
    <property type="entry name" value="NAD(P)-binding Rossmann-like Domain"/>
    <property type="match status" value="2"/>
</dbReference>
<dbReference type="SUPFAM" id="SSF52283">
    <property type="entry name" value="Formate/glycerate dehydrogenase catalytic domain-like"/>
    <property type="match status" value="1"/>
</dbReference>
<evidence type="ECO:0000256" key="4">
    <source>
        <dbReference type="RuleBase" id="RU003719"/>
    </source>
</evidence>
<dbReference type="InterPro" id="IPR036291">
    <property type="entry name" value="NAD(P)-bd_dom_sf"/>
</dbReference>
<dbReference type="InterPro" id="IPR006140">
    <property type="entry name" value="D-isomer_DH_NAD-bd"/>
</dbReference>
<proteinExistence type="inferred from homology"/>
<feature type="domain" description="D-isomer specific 2-hydroxyacid dehydrogenase catalytic" evidence="5">
    <location>
        <begin position="4"/>
        <end position="305"/>
    </location>
</feature>
<dbReference type="SUPFAM" id="SSF51735">
    <property type="entry name" value="NAD(P)-binding Rossmann-fold domains"/>
    <property type="match status" value="1"/>
</dbReference>
<evidence type="ECO:0000256" key="2">
    <source>
        <dbReference type="ARBA" id="ARBA00023002"/>
    </source>
</evidence>
<evidence type="ECO:0000259" key="5">
    <source>
        <dbReference type="Pfam" id="PF00389"/>
    </source>
</evidence>
<evidence type="ECO:0000313" key="7">
    <source>
        <dbReference type="EMBL" id="EEA85584.1"/>
    </source>
</evidence>
<dbReference type="OrthoDB" id="9805416at2"/>
<dbReference type="InterPro" id="IPR029753">
    <property type="entry name" value="D-isomer_DH_CS"/>
</dbReference>
<evidence type="ECO:0000256" key="1">
    <source>
        <dbReference type="ARBA" id="ARBA00005854"/>
    </source>
</evidence>
<gene>
    <name evidence="7" type="primary">pdxB</name>
    <name evidence="7" type="ORF">CLOHIR_00788</name>
</gene>
<name>B6FY37_PEPHT</name>
<evidence type="ECO:0000259" key="6">
    <source>
        <dbReference type="Pfam" id="PF02826"/>
    </source>
</evidence>
<dbReference type="InterPro" id="IPR006139">
    <property type="entry name" value="D-isomer_2_OHA_DH_cat_dom"/>
</dbReference>
<dbReference type="EC" id="1.1.1.290" evidence="7"/>
<organism evidence="7 8">
    <name type="scientific">Peptacetobacter hiranonis (strain DSM 13275 / JCM 10541 / KCTC 15199 / TO-931)</name>
    <name type="common">Clostridium hiranonis</name>
    <dbReference type="NCBI Taxonomy" id="500633"/>
    <lineage>
        <taxon>Bacteria</taxon>
        <taxon>Bacillati</taxon>
        <taxon>Bacillota</taxon>
        <taxon>Clostridia</taxon>
        <taxon>Peptostreptococcales</taxon>
        <taxon>Peptostreptococcaceae</taxon>
        <taxon>Peptacetobacter</taxon>
    </lineage>
</organism>
<dbReference type="RefSeq" id="WP_006439700.1">
    <property type="nucleotide sequence ID" value="NZ_DS995356.1"/>
</dbReference>
<dbReference type="PANTHER" id="PTHR43333">
    <property type="entry name" value="2-HACID_DH_C DOMAIN-CONTAINING PROTEIN"/>
    <property type="match status" value="1"/>
</dbReference>
<dbReference type="AlphaFoldDB" id="B6FY37"/>
<reference evidence="7 8" key="1">
    <citation type="submission" date="2008-09" db="EMBL/GenBank/DDBJ databases">
        <authorList>
            <person name="Fulton L."/>
            <person name="Clifton S."/>
            <person name="Fulton B."/>
            <person name="Xu J."/>
            <person name="Minx P."/>
            <person name="Pepin K.H."/>
            <person name="Johnson M."/>
            <person name="Thiruvilangam P."/>
            <person name="Bhonagiri V."/>
            <person name="Nash W.E."/>
            <person name="Mardis E.R."/>
            <person name="Wilson R.K."/>
        </authorList>
    </citation>
    <scope>NUCLEOTIDE SEQUENCE [LARGE SCALE GENOMIC DNA]</scope>
    <source>
        <strain evidence="7 8">DSM 13275</strain>
    </source>
</reference>
<dbReference type="Pfam" id="PF00389">
    <property type="entry name" value="2-Hacid_dh"/>
    <property type="match status" value="1"/>
</dbReference>
<dbReference type="Proteomes" id="UP000003178">
    <property type="component" value="Unassembled WGS sequence"/>
</dbReference>
<keyword evidence="2 4" id="KW-0560">Oxidoreductase</keyword>
<comment type="similarity">
    <text evidence="1 4">Belongs to the D-isomer specific 2-hydroxyacid dehydrogenase family.</text>
</comment>
<reference evidence="7 8" key="2">
    <citation type="submission" date="2008-10" db="EMBL/GenBank/DDBJ databases">
        <title>Draft genome sequence of Clostridium hiranonis (DSM 13275).</title>
        <authorList>
            <person name="Sudarsanam P."/>
            <person name="Ley R."/>
            <person name="Guruge J."/>
            <person name="Turnbaugh P.J."/>
            <person name="Mahowald M."/>
            <person name="Liep D."/>
            <person name="Gordon J."/>
        </authorList>
    </citation>
    <scope>NUCLEOTIDE SEQUENCE [LARGE SCALE GENOMIC DNA]</scope>
    <source>
        <strain evidence="7 8">DSM 13275</strain>
    </source>
</reference>
<protein>
    <submittedName>
        <fullName evidence="7">4-phosphoerythronate dehydrogenase</fullName>
        <ecNumber evidence="7">1.1.1.290</ecNumber>
    </submittedName>
</protein>
<keyword evidence="3" id="KW-0520">NAD</keyword>
<evidence type="ECO:0000313" key="8">
    <source>
        <dbReference type="Proteomes" id="UP000003178"/>
    </source>
</evidence>
<evidence type="ECO:0000256" key="3">
    <source>
        <dbReference type="ARBA" id="ARBA00023027"/>
    </source>
</evidence>
<dbReference type="Pfam" id="PF02826">
    <property type="entry name" value="2-Hacid_dh_C"/>
    <property type="match status" value="1"/>
</dbReference>
<dbReference type="eggNOG" id="COG0111">
    <property type="taxonomic scope" value="Bacteria"/>
</dbReference>
<dbReference type="EMBL" id="ABWP01000030">
    <property type="protein sequence ID" value="EEA85584.1"/>
    <property type="molecule type" value="Genomic_DNA"/>
</dbReference>
<sequence length="311" mass="36056">MKLLITKKFDDEKMKMIEDLGYDIVFMEDRKLQNTPEVNSVDVAYVYYYTSRLDYSQMKNLKFLQLASVGFDHIPKYVFVENNIYLSNNNGGYSVPIAEFAVMNVLNIYKNSKKFFKNQNESLWKVDMSLLELVGKRAGILGTGGIGMETAKRLKAFGVEVWGVNTSGRDVEYFDKCFKSEDMDIIFRECDIVIAVMPSTKETEGMINRDKFEMMKEGSVFMNLGRGNLVNLDDLEEYASKFRGIALDVFDKEPLSKERSLWNVENLIITPHNSWVSDRNNDRLFENVYRNLKAFIETGKPEKYVDIKRGY</sequence>
<dbReference type="PANTHER" id="PTHR43333:SF1">
    <property type="entry name" value="D-ISOMER SPECIFIC 2-HYDROXYACID DEHYDROGENASE NAD-BINDING DOMAIN-CONTAINING PROTEIN"/>
    <property type="match status" value="1"/>
</dbReference>
<dbReference type="GO" id="GO:0033711">
    <property type="term" value="F:4-phosphoerythronate dehydrogenase activity"/>
    <property type="evidence" value="ECO:0007669"/>
    <property type="project" value="UniProtKB-EC"/>
</dbReference>
<dbReference type="PROSITE" id="PS00671">
    <property type="entry name" value="D_2_HYDROXYACID_DH_3"/>
    <property type="match status" value="1"/>
</dbReference>
<dbReference type="STRING" id="500633.CLOHIR_00788"/>
<dbReference type="CDD" id="cd12155">
    <property type="entry name" value="PGDH_1"/>
    <property type="match status" value="1"/>
</dbReference>
<dbReference type="GO" id="GO:0051287">
    <property type="term" value="F:NAD binding"/>
    <property type="evidence" value="ECO:0007669"/>
    <property type="project" value="InterPro"/>
</dbReference>
<dbReference type="HOGENOM" id="CLU_019796_1_0_9"/>